<feature type="domain" description="PAS" evidence="16">
    <location>
        <begin position="168"/>
        <end position="238"/>
    </location>
</feature>
<dbReference type="Proteomes" id="UP000442533">
    <property type="component" value="Unassembled WGS sequence"/>
</dbReference>
<protein>
    <recommendedName>
        <fullName evidence="2">histidine kinase</fullName>
        <ecNumber evidence="2">2.7.13.3</ecNumber>
    </recommendedName>
</protein>
<evidence type="ECO:0000256" key="4">
    <source>
        <dbReference type="ARBA" id="ARBA00022553"/>
    </source>
</evidence>
<dbReference type="InterPro" id="IPR001610">
    <property type="entry name" value="PAC"/>
</dbReference>
<accession>A0A844H3R5</accession>
<dbReference type="RefSeq" id="WP_155062735.1">
    <property type="nucleotide sequence ID" value="NZ_WMIF01000001.1"/>
</dbReference>
<dbReference type="InterPro" id="IPR013767">
    <property type="entry name" value="PAS_fold"/>
</dbReference>
<dbReference type="InterPro" id="IPR035965">
    <property type="entry name" value="PAS-like_dom_sf"/>
</dbReference>
<dbReference type="SUPFAM" id="SSF55785">
    <property type="entry name" value="PYP-like sensor domain (PAS domain)"/>
    <property type="match status" value="2"/>
</dbReference>
<name>A0A844H3R5_9RHOB</name>
<dbReference type="NCBIfam" id="TIGR00229">
    <property type="entry name" value="sensory_box"/>
    <property type="match status" value="1"/>
</dbReference>
<dbReference type="GO" id="GO:0009881">
    <property type="term" value="F:photoreceptor activity"/>
    <property type="evidence" value="ECO:0007669"/>
    <property type="project" value="UniProtKB-KW"/>
</dbReference>
<comment type="catalytic activity">
    <reaction evidence="1">
        <text>ATP + protein L-histidine = ADP + protein N-phospho-L-histidine.</text>
        <dbReference type="EC" id="2.7.13.3"/>
    </reaction>
</comment>
<dbReference type="InterPro" id="IPR036890">
    <property type="entry name" value="HATPase_C_sf"/>
</dbReference>
<dbReference type="PANTHER" id="PTHR41523">
    <property type="entry name" value="TWO-COMPONENT SYSTEM SENSOR PROTEIN"/>
    <property type="match status" value="1"/>
</dbReference>
<dbReference type="InterPro" id="IPR011102">
    <property type="entry name" value="Sig_transdc_His_kinase_HWE"/>
</dbReference>
<comment type="caution">
    <text evidence="18">The sequence shown here is derived from an EMBL/GenBank/DDBJ whole genome shotgun (WGS) entry which is preliminary data.</text>
</comment>
<dbReference type="PROSITE" id="PS50112">
    <property type="entry name" value="PAS"/>
    <property type="match status" value="1"/>
</dbReference>
<evidence type="ECO:0000256" key="12">
    <source>
        <dbReference type="ARBA" id="ARBA00022840"/>
    </source>
</evidence>
<dbReference type="Gene3D" id="3.30.450.20">
    <property type="entry name" value="PAS domain"/>
    <property type="match status" value="2"/>
</dbReference>
<keyword evidence="10" id="KW-0547">Nucleotide-binding</keyword>
<dbReference type="Pfam" id="PF00989">
    <property type="entry name" value="PAS"/>
    <property type="match status" value="1"/>
</dbReference>
<evidence type="ECO:0000313" key="19">
    <source>
        <dbReference type="Proteomes" id="UP000442533"/>
    </source>
</evidence>
<evidence type="ECO:0000256" key="6">
    <source>
        <dbReference type="ARBA" id="ARBA00022630"/>
    </source>
</evidence>
<evidence type="ECO:0000259" key="16">
    <source>
        <dbReference type="PROSITE" id="PS50112"/>
    </source>
</evidence>
<evidence type="ECO:0000256" key="5">
    <source>
        <dbReference type="ARBA" id="ARBA00022606"/>
    </source>
</evidence>
<dbReference type="PROSITE" id="PS50113">
    <property type="entry name" value="PAC"/>
    <property type="match status" value="1"/>
</dbReference>
<feature type="domain" description="PAC" evidence="17">
    <location>
        <begin position="241"/>
        <end position="293"/>
    </location>
</feature>
<dbReference type="AlphaFoldDB" id="A0A844H3R5"/>
<dbReference type="EC" id="2.7.13.3" evidence="2"/>
<dbReference type="CDD" id="cd00130">
    <property type="entry name" value="PAS"/>
    <property type="match status" value="1"/>
</dbReference>
<keyword evidence="7" id="KW-0288">FMN</keyword>
<dbReference type="SMART" id="SM00091">
    <property type="entry name" value="PAS"/>
    <property type="match status" value="2"/>
</dbReference>
<dbReference type="PANTHER" id="PTHR41523:SF8">
    <property type="entry name" value="ETHYLENE RESPONSE SENSOR PROTEIN"/>
    <property type="match status" value="1"/>
</dbReference>
<evidence type="ECO:0000313" key="18">
    <source>
        <dbReference type="EMBL" id="MTH33177.1"/>
    </source>
</evidence>
<evidence type="ECO:0000256" key="15">
    <source>
        <dbReference type="ARBA" id="ARBA00023170"/>
    </source>
</evidence>
<dbReference type="SUPFAM" id="SSF55874">
    <property type="entry name" value="ATPase domain of HSP90 chaperone/DNA topoisomerase II/histidine kinase"/>
    <property type="match status" value="1"/>
</dbReference>
<gene>
    <name evidence="18" type="ORF">GL279_01025</name>
</gene>
<evidence type="ECO:0000256" key="11">
    <source>
        <dbReference type="ARBA" id="ARBA00022777"/>
    </source>
</evidence>
<keyword evidence="9" id="KW-0677">Repeat</keyword>
<keyword evidence="8" id="KW-0808">Transferase</keyword>
<keyword evidence="19" id="KW-1185">Reference proteome</keyword>
<keyword evidence="13" id="KW-0157">Chromophore</keyword>
<evidence type="ECO:0000256" key="13">
    <source>
        <dbReference type="ARBA" id="ARBA00022991"/>
    </source>
</evidence>
<evidence type="ECO:0000256" key="8">
    <source>
        <dbReference type="ARBA" id="ARBA00022679"/>
    </source>
</evidence>
<evidence type="ECO:0000259" key="17">
    <source>
        <dbReference type="PROSITE" id="PS50113"/>
    </source>
</evidence>
<reference evidence="18 19" key="1">
    <citation type="submission" date="2019-11" db="EMBL/GenBank/DDBJ databases">
        <authorList>
            <person name="Dong K."/>
        </authorList>
    </citation>
    <scope>NUCLEOTIDE SEQUENCE [LARGE SCALE GENOMIC DNA]</scope>
    <source>
        <strain evidence="18 19">JCM 17370</strain>
    </source>
</reference>
<dbReference type="SMART" id="SM00911">
    <property type="entry name" value="HWE_HK"/>
    <property type="match status" value="1"/>
</dbReference>
<dbReference type="GO" id="GO:0004673">
    <property type="term" value="F:protein histidine kinase activity"/>
    <property type="evidence" value="ECO:0007669"/>
    <property type="project" value="UniProtKB-EC"/>
</dbReference>
<dbReference type="GO" id="GO:0005524">
    <property type="term" value="F:ATP binding"/>
    <property type="evidence" value="ECO:0007669"/>
    <property type="project" value="UniProtKB-KW"/>
</dbReference>
<keyword evidence="14" id="KW-0843">Virulence</keyword>
<keyword evidence="3" id="KW-0600">Photoreceptor protein</keyword>
<evidence type="ECO:0000256" key="14">
    <source>
        <dbReference type="ARBA" id="ARBA00023026"/>
    </source>
</evidence>
<keyword evidence="12" id="KW-0067">ATP-binding</keyword>
<keyword evidence="5" id="KW-0716">Sensory transduction</keyword>
<keyword evidence="11" id="KW-0418">Kinase</keyword>
<dbReference type="InterPro" id="IPR000700">
    <property type="entry name" value="PAS-assoc_C"/>
</dbReference>
<dbReference type="Pfam" id="PF08448">
    <property type="entry name" value="PAS_4"/>
    <property type="match status" value="1"/>
</dbReference>
<dbReference type="OrthoDB" id="9816309at2"/>
<evidence type="ECO:0000256" key="9">
    <source>
        <dbReference type="ARBA" id="ARBA00022737"/>
    </source>
</evidence>
<evidence type="ECO:0000256" key="2">
    <source>
        <dbReference type="ARBA" id="ARBA00012438"/>
    </source>
</evidence>
<dbReference type="EMBL" id="WMIF01000001">
    <property type="protein sequence ID" value="MTH33177.1"/>
    <property type="molecule type" value="Genomic_DNA"/>
</dbReference>
<organism evidence="18 19">
    <name type="scientific">Paracoccus limosus</name>
    <dbReference type="NCBI Taxonomy" id="913252"/>
    <lineage>
        <taxon>Bacteria</taxon>
        <taxon>Pseudomonadati</taxon>
        <taxon>Pseudomonadota</taxon>
        <taxon>Alphaproteobacteria</taxon>
        <taxon>Rhodobacterales</taxon>
        <taxon>Paracoccaceae</taxon>
        <taxon>Paracoccus</taxon>
    </lineage>
</organism>
<dbReference type="InterPro" id="IPR000014">
    <property type="entry name" value="PAS"/>
</dbReference>
<dbReference type="Gene3D" id="3.30.565.10">
    <property type="entry name" value="Histidine kinase-like ATPase, C-terminal domain"/>
    <property type="match status" value="1"/>
</dbReference>
<dbReference type="SMART" id="SM00086">
    <property type="entry name" value="PAC"/>
    <property type="match status" value="2"/>
</dbReference>
<evidence type="ECO:0000256" key="1">
    <source>
        <dbReference type="ARBA" id="ARBA00000085"/>
    </source>
</evidence>
<dbReference type="GO" id="GO:0006355">
    <property type="term" value="P:regulation of DNA-templated transcription"/>
    <property type="evidence" value="ECO:0007669"/>
    <property type="project" value="InterPro"/>
</dbReference>
<evidence type="ECO:0000256" key="10">
    <source>
        <dbReference type="ARBA" id="ARBA00022741"/>
    </source>
</evidence>
<keyword evidence="15" id="KW-0675">Receptor</keyword>
<dbReference type="InterPro" id="IPR013656">
    <property type="entry name" value="PAS_4"/>
</dbReference>
<evidence type="ECO:0000256" key="3">
    <source>
        <dbReference type="ARBA" id="ARBA00022543"/>
    </source>
</evidence>
<evidence type="ECO:0000256" key="7">
    <source>
        <dbReference type="ARBA" id="ARBA00022643"/>
    </source>
</evidence>
<sequence>MLARSAGIVDTTLARGQNDLAHLIAALDWPTCPLGPKGEWPDCLRAAVDLILPTHAQIVIFAGPDYVALYNDAHAATIGNKHPRALGRPAREGWAELWSELEQMLRRVSTTGETVSALDRPFHIDRRGFLEEVRFDFSFSPIRDARGRIHAVLCIVAETTERLKALEAERRLAAIVSSSGDAILGMDMQQRITAWNRGAEALYGYAAAEVLGRPVTLILPEDRPDEEDRIMAQIISGVRVDTHETQRRHKDGSLIDVSLTVSPIHDHAGRIIGASKIARDISGRKKSERLRQLLMGELKHRVKNVLATVQAIANQSFGAAEPEKSRAFSDRLRALGRAHDLLTQRNWESASLVSIVDGVVSAFGAERFRVTGPDMPLPPRAVVTLSMAMHELATNAAKYGALSQPTGLVSIDWGCCPEKDEFQLTWRESGGPTVKEPVRTGFGSMLIQDALAAELNGEVELEFAPEGVTCRIRAPLSATWE</sequence>
<keyword evidence="4" id="KW-0597">Phosphoprotein</keyword>
<dbReference type="Pfam" id="PF07536">
    <property type="entry name" value="HWE_HK"/>
    <property type="match status" value="1"/>
</dbReference>
<proteinExistence type="predicted"/>
<keyword evidence="6" id="KW-0285">Flavoprotein</keyword>